<sequence length="60" mass="6538">MKKMVTEGIITESPGAIDIKELSKLYACANMPLANQTMNQNAPLMQADKAPCQQIAIEMV</sequence>
<evidence type="ECO:0000313" key="2">
    <source>
        <dbReference type="Proteomes" id="UP000318758"/>
    </source>
</evidence>
<dbReference type="Proteomes" id="UP000318758">
    <property type="component" value="Chromosome"/>
</dbReference>
<dbReference type="EMBL" id="CP041153">
    <property type="protein sequence ID" value="QDF76617.1"/>
    <property type="molecule type" value="Genomic_DNA"/>
</dbReference>
<evidence type="ECO:0000313" key="1">
    <source>
        <dbReference type="EMBL" id="QDF76617.1"/>
    </source>
</evidence>
<proteinExistence type="predicted"/>
<gene>
    <name evidence="1" type="ORF">FGA12_16410</name>
</gene>
<accession>A0ABX5WPW9</accession>
<keyword evidence="2" id="KW-1185">Reference proteome</keyword>
<name>A0ABX5WPW9_9GAMM</name>
<protein>
    <submittedName>
        <fullName evidence="1">Uncharacterized protein</fullName>
    </submittedName>
</protein>
<reference evidence="1 2" key="1">
    <citation type="submission" date="2019-06" db="EMBL/GenBank/DDBJ databases">
        <title>Complete genome of Shewanella marisflavi ECSMB14101, a mussel settlement-inducing bacterium isolated from East China Sea.</title>
        <authorList>
            <person name="Yang J."/>
            <person name="Liang X."/>
            <person name="Chang R."/>
            <person name="Peng L."/>
        </authorList>
    </citation>
    <scope>NUCLEOTIDE SEQUENCE [LARGE SCALE GENOMIC DNA]</scope>
    <source>
        <strain evidence="1 2">ECSMB14101</strain>
    </source>
</reference>
<dbReference type="RefSeq" id="WP_140946943.1">
    <property type="nucleotide sequence ID" value="NZ_CP041153.1"/>
</dbReference>
<organism evidence="1 2">
    <name type="scientific">Shewanella marisflavi</name>
    <dbReference type="NCBI Taxonomy" id="260364"/>
    <lineage>
        <taxon>Bacteria</taxon>
        <taxon>Pseudomonadati</taxon>
        <taxon>Pseudomonadota</taxon>
        <taxon>Gammaproteobacteria</taxon>
        <taxon>Alteromonadales</taxon>
        <taxon>Shewanellaceae</taxon>
        <taxon>Shewanella</taxon>
    </lineage>
</organism>